<evidence type="ECO:0000256" key="2">
    <source>
        <dbReference type="ARBA" id="ARBA00022525"/>
    </source>
</evidence>
<keyword evidence="12" id="KW-1185">Reference proteome</keyword>
<dbReference type="CDD" id="cd22637">
    <property type="entry name" value="Kunitz_papilin_mig6-like"/>
    <property type="match status" value="1"/>
</dbReference>
<evidence type="ECO:0000256" key="6">
    <source>
        <dbReference type="ARBA" id="ARBA00022900"/>
    </source>
</evidence>
<evidence type="ECO:0000259" key="11">
    <source>
        <dbReference type="PROSITE" id="PS50279"/>
    </source>
</evidence>
<proteinExistence type="predicted"/>
<evidence type="ECO:0000256" key="3">
    <source>
        <dbReference type="ARBA" id="ARBA00022530"/>
    </source>
</evidence>
<evidence type="ECO:0000256" key="4">
    <source>
        <dbReference type="ARBA" id="ARBA00022656"/>
    </source>
</evidence>
<feature type="domain" description="BPTI/Kunitz inhibitor" evidence="11">
    <location>
        <begin position="35"/>
        <end position="87"/>
    </location>
</feature>
<accession>A0A183TXL8</accession>
<feature type="region of interest" description="Disordered" evidence="10">
    <location>
        <begin position="180"/>
        <end position="205"/>
    </location>
</feature>
<sequence length="904" mass="103272">MFPGYNTHEILLFPIKLQVDIQLMTFSHCNVEPSCSLPQDQGSVCHPGYKLVWFYDTAEGRCSQFWYGGCEGNDNRFATKEQCETICVEPPARGRCYLPKMEGPIRCTQLSARYWYDYTTRQCGAFWWRGCLGNANNFESWEECQTFCSGIGPIYAPTTTQALPPMPMQFEALTPAHRPQLQPQLQPDRHEPEPEQQYPPRQPYQPQSMEEICRMTVDSGPCANYEDMFYFDAFSGKCHPFIYGGCGGNLNKYKTKEECEARCERFGSDRSDHFLEILAKSRDACNERMDVGRCQGSFESYYYEKATGTCEPFQYSGCGGTANRFHSKEQCEELCIRSTFVPPLLGQAAAGRVAPYPPVQTQQQQQQQRMVHQCEQPKDTGPCDRFVTKWYYNSADGTCNRFHYGGCEGTANRFDTENQCKAACGDYAGSFTSQQFHQYIPYNVTINFPCINEKYGILLNGCRELSNYLRHTLRFSDDFYLRRVELFFGILGDWSIRRTWRNKSMCLFVDLNLHLDACSLPRVTGPCSGKHQRFYYDQSTHKCERFEFGGCLGNSNNFVHLADCEQRCATPSAMESLRLRDDARRPAECNLPKDIGLCRASIEQYYFDVHSGQCTLFIYGGCGGNGNRFDTMEDCRRICSPYDSMQALAIPVNNDRPSNNLQHIDNEIGEEDDYKESSESALDEEYEDKGSMLIAATNGDENGPHGEQTVEDLHMKKTPRPLPSSPLPELCQLPEDAGPCFGEMVRWRYDSEQLACVTFTYTGCGHNANYFTSEEACERACGLFRDQDVCSMGVERGGCLLHLTKWYYDKGTGECHVFMYSGCEGNGNRFSSKAECEHLCTTETRVGHNGKYFLGADRSERGRIGESRSFLVFWLWLLRKYQLLMYMLESIVVPEILDEVVPKY</sequence>
<evidence type="ECO:0000256" key="8">
    <source>
        <dbReference type="ARBA" id="ARBA00023157"/>
    </source>
</evidence>
<dbReference type="CDD" id="cd00109">
    <property type="entry name" value="Kunitz-type"/>
    <property type="match status" value="7"/>
</dbReference>
<dbReference type="AlphaFoldDB" id="A0A183TXL8"/>
<dbReference type="FunFam" id="4.10.410.10:FF:000020">
    <property type="entry name" value="Collagen, type VI, alpha 3"/>
    <property type="match status" value="2"/>
</dbReference>
<dbReference type="InterPro" id="IPR002223">
    <property type="entry name" value="Kunitz_BPTI"/>
</dbReference>
<dbReference type="WBParaSite" id="TCNE_0000098701-mRNA-1">
    <property type="protein sequence ID" value="TCNE_0000098701-mRNA-1"/>
    <property type="gene ID" value="TCNE_0000098701"/>
</dbReference>
<protein>
    <submittedName>
        <fullName evidence="13">Papilin</fullName>
    </submittedName>
</protein>
<comment type="subcellular location">
    <subcellularLocation>
        <location evidence="1">Secreted</location>
        <location evidence="1">Extracellular space</location>
        <location evidence="1">Extracellular matrix</location>
    </subcellularLocation>
</comment>
<dbReference type="PANTHER" id="PTHR10083">
    <property type="entry name" value="KUNITZ-TYPE PROTEASE INHIBITOR-RELATED"/>
    <property type="match status" value="1"/>
</dbReference>
<feature type="domain" description="BPTI/Kunitz inhibitor" evidence="11">
    <location>
        <begin position="96"/>
        <end position="148"/>
    </location>
</feature>
<evidence type="ECO:0000256" key="7">
    <source>
        <dbReference type="ARBA" id="ARBA00022974"/>
    </source>
</evidence>
<dbReference type="CDD" id="cd22635">
    <property type="entry name" value="Kunitz_papilin"/>
    <property type="match status" value="1"/>
</dbReference>
<dbReference type="InterPro" id="IPR036880">
    <property type="entry name" value="Kunitz_BPTI_sf"/>
</dbReference>
<evidence type="ECO:0000256" key="10">
    <source>
        <dbReference type="SAM" id="MobiDB-lite"/>
    </source>
</evidence>
<dbReference type="FunFam" id="4.10.410.10:FF:000005">
    <property type="entry name" value="Pancreatic trypsin inhibitor"/>
    <property type="match status" value="1"/>
</dbReference>
<keyword evidence="3" id="KW-0272">Extracellular matrix</keyword>
<dbReference type="PROSITE" id="PS50279">
    <property type="entry name" value="BPTI_KUNITZ_2"/>
    <property type="match status" value="9"/>
</dbReference>
<evidence type="ECO:0000313" key="13">
    <source>
        <dbReference type="WBParaSite" id="TCNE_0000098701-mRNA-1"/>
    </source>
</evidence>
<dbReference type="Proteomes" id="UP000050794">
    <property type="component" value="Unassembled WGS sequence"/>
</dbReference>
<feature type="domain" description="BPTI/Kunitz inhibitor" evidence="11">
    <location>
        <begin position="790"/>
        <end position="840"/>
    </location>
</feature>
<feature type="domain" description="BPTI/Kunitz inhibitor" evidence="11">
    <location>
        <begin position="374"/>
        <end position="424"/>
    </location>
</feature>
<feature type="domain" description="BPTI/Kunitz inhibitor" evidence="11">
    <location>
        <begin position="213"/>
        <end position="263"/>
    </location>
</feature>
<feature type="domain" description="BPTI/Kunitz inhibitor" evidence="11">
    <location>
        <begin position="731"/>
        <end position="781"/>
    </location>
</feature>
<dbReference type="PANTHER" id="PTHR10083:SF217">
    <property type="entry name" value="BOOPHILIN-H2"/>
    <property type="match status" value="1"/>
</dbReference>
<name>A0A183TXL8_TOXCA</name>
<dbReference type="SMART" id="SM00131">
    <property type="entry name" value="KU"/>
    <property type="match status" value="9"/>
</dbReference>
<keyword evidence="8" id="KW-1015">Disulfide bond</keyword>
<keyword evidence="9" id="KW-0325">Glycoprotein</keyword>
<feature type="domain" description="BPTI/Kunitz inhibitor" evidence="11">
    <location>
        <begin position="518"/>
        <end position="568"/>
    </location>
</feature>
<evidence type="ECO:0000313" key="12">
    <source>
        <dbReference type="Proteomes" id="UP000050794"/>
    </source>
</evidence>
<dbReference type="InterPro" id="IPR020901">
    <property type="entry name" value="Prtase_inh_Kunz-CS"/>
</dbReference>
<dbReference type="Gene3D" id="4.10.410.10">
    <property type="entry name" value="Pancreatic trypsin inhibitor Kunitz domain"/>
    <property type="match status" value="9"/>
</dbReference>
<dbReference type="PROSITE" id="PS00280">
    <property type="entry name" value="BPTI_KUNITZ_1"/>
    <property type="match status" value="7"/>
</dbReference>
<evidence type="ECO:0000256" key="9">
    <source>
        <dbReference type="ARBA" id="ARBA00023180"/>
    </source>
</evidence>
<feature type="compositionally biased region" description="Low complexity" evidence="10">
    <location>
        <begin position="195"/>
        <end position="205"/>
    </location>
</feature>
<feature type="domain" description="BPTI/Kunitz inhibitor" evidence="11">
    <location>
        <begin position="589"/>
        <end position="639"/>
    </location>
</feature>
<dbReference type="GO" id="GO:0005615">
    <property type="term" value="C:extracellular space"/>
    <property type="evidence" value="ECO:0007669"/>
    <property type="project" value="TreeGrafter"/>
</dbReference>
<organism evidence="12 13">
    <name type="scientific">Toxocara canis</name>
    <name type="common">Canine roundworm</name>
    <dbReference type="NCBI Taxonomy" id="6265"/>
    <lineage>
        <taxon>Eukaryota</taxon>
        <taxon>Metazoa</taxon>
        <taxon>Ecdysozoa</taxon>
        <taxon>Nematoda</taxon>
        <taxon>Chromadorea</taxon>
        <taxon>Rhabditida</taxon>
        <taxon>Spirurina</taxon>
        <taxon>Ascaridomorpha</taxon>
        <taxon>Ascaridoidea</taxon>
        <taxon>Toxocaridae</taxon>
        <taxon>Toxocara</taxon>
    </lineage>
</organism>
<dbReference type="SUPFAM" id="SSF57362">
    <property type="entry name" value="BPTI-like"/>
    <property type="match status" value="9"/>
</dbReference>
<keyword evidence="4" id="KW-0800">Toxin</keyword>
<dbReference type="FunFam" id="4.10.410.10:FF:000017">
    <property type="entry name" value="papilin isoform X2"/>
    <property type="match status" value="1"/>
</dbReference>
<dbReference type="GO" id="GO:0004867">
    <property type="term" value="F:serine-type endopeptidase inhibitor activity"/>
    <property type="evidence" value="ECO:0007669"/>
    <property type="project" value="UniProtKB-KW"/>
</dbReference>
<evidence type="ECO:0000256" key="5">
    <source>
        <dbReference type="ARBA" id="ARBA00022690"/>
    </source>
</evidence>
<feature type="domain" description="BPTI/Kunitz inhibitor" evidence="11">
    <location>
        <begin position="285"/>
        <end position="335"/>
    </location>
</feature>
<keyword evidence="6" id="KW-0722">Serine protease inhibitor</keyword>
<dbReference type="InterPro" id="IPR050098">
    <property type="entry name" value="TFPI/VKTCI-like"/>
</dbReference>
<reference evidence="13" key="1">
    <citation type="submission" date="2016-06" db="UniProtKB">
        <authorList>
            <consortium name="WormBaseParasite"/>
        </authorList>
    </citation>
    <scope>IDENTIFICATION</scope>
</reference>
<keyword evidence="5" id="KW-0646">Protease inhibitor</keyword>
<keyword evidence="2" id="KW-0964">Secreted</keyword>
<dbReference type="Pfam" id="PF00014">
    <property type="entry name" value="Kunitz_BPTI"/>
    <property type="match status" value="9"/>
</dbReference>
<dbReference type="PRINTS" id="PR00759">
    <property type="entry name" value="BASICPTASE"/>
</dbReference>
<evidence type="ECO:0000256" key="1">
    <source>
        <dbReference type="ARBA" id="ARBA00004498"/>
    </source>
</evidence>
<keyword evidence="7" id="KW-0654">Proteoglycan</keyword>
<feature type="region of interest" description="Disordered" evidence="10">
    <location>
        <begin position="653"/>
        <end position="682"/>
    </location>
</feature>
<dbReference type="FunFam" id="4.10.410.10:FF:000021">
    <property type="entry name" value="Serine protease inhibitor, putative"/>
    <property type="match status" value="1"/>
</dbReference>